<protein>
    <submittedName>
        <fullName evidence="1">Uncharacterized protein</fullName>
    </submittedName>
</protein>
<reference evidence="1" key="2">
    <citation type="journal article" date="2015" name="Fish Shellfish Immunol.">
        <title>Early steps in the European eel (Anguilla anguilla)-Vibrio vulnificus interaction in the gills: Role of the RtxA13 toxin.</title>
        <authorList>
            <person name="Callol A."/>
            <person name="Pajuelo D."/>
            <person name="Ebbesson L."/>
            <person name="Teles M."/>
            <person name="MacKenzie S."/>
            <person name="Amaro C."/>
        </authorList>
    </citation>
    <scope>NUCLEOTIDE SEQUENCE</scope>
</reference>
<dbReference type="AlphaFoldDB" id="A0A0E9XCQ6"/>
<dbReference type="EMBL" id="GBXM01008952">
    <property type="protein sequence ID" value="JAH99625.1"/>
    <property type="molecule type" value="Transcribed_RNA"/>
</dbReference>
<accession>A0A0E9XCQ6</accession>
<proteinExistence type="predicted"/>
<reference evidence="1" key="1">
    <citation type="submission" date="2014-11" db="EMBL/GenBank/DDBJ databases">
        <authorList>
            <person name="Amaro Gonzalez C."/>
        </authorList>
    </citation>
    <scope>NUCLEOTIDE SEQUENCE</scope>
</reference>
<organism evidence="1">
    <name type="scientific">Anguilla anguilla</name>
    <name type="common">European freshwater eel</name>
    <name type="synonym">Muraena anguilla</name>
    <dbReference type="NCBI Taxonomy" id="7936"/>
    <lineage>
        <taxon>Eukaryota</taxon>
        <taxon>Metazoa</taxon>
        <taxon>Chordata</taxon>
        <taxon>Craniata</taxon>
        <taxon>Vertebrata</taxon>
        <taxon>Euteleostomi</taxon>
        <taxon>Actinopterygii</taxon>
        <taxon>Neopterygii</taxon>
        <taxon>Teleostei</taxon>
        <taxon>Anguilliformes</taxon>
        <taxon>Anguillidae</taxon>
        <taxon>Anguilla</taxon>
    </lineage>
</organism>
<evidence type="ECO:0000313" key="1">
    <source>
        <dbReference type="EMBL" id="JAH99625.1"/>
    </source>
</evidence>
<name>A0A0E9XCQ6_ANGAN</name>
<sequence>MSGKMVIFCGSTKSSRPVYLNIFLRAVYGIDIYWLQSFMLS</sequence>